<evidence type="ECO:0000256" key="1">
    <source>
        <dbReference type="SAM" id="MobiDB-lite"/>
    </source>
</evidence>
<name>A0ABV7QFI2_9PSEU</name>
<keyword evidence="4" id="KW-1185">Reference proteome</keyword>
<dbReference type="RefSeq" id="WP_377870041.1">
    <property type="nucleotide sequence ID" value="NZ_JBHMAY010000017.1"/>
</dbReference>
<evidence type="ECO:0000313" key="4">
    <source>
        <dbReference type="Proteomes" id="UP001595764"/>
    </source>
</evidence>
<protein>
    <submittedName>
        <fullName evidence="3">DsbA family protein</fullName>
    </submittedName>
</protein>
<dbReference type="InterPro" id="IPR001853">
    <property type="entry name" value="DSBA-like_thioredoxin_dom"/>
</dbReference>
<organism evidence="3 4">
    <name type="scientific">Amycolatopsis halotolerans</name>
    <dbReference type="NCBI Taxonomy" id="330083"/>
    <lineage>
        <taxon>Bacteria</taxon>
        <taxon>Bacillati</taxon>
        <taxon>Actinomycetota</taxon>
        <taxon>Actinomycetes</taxon>
        <taxon>Pseudonocardiales</taxon>
        <taxon>Pseudonocardiaceae</taxon>
        <taxon>Amycolatopsis</taxon>
    </lineage>
</organism>
<dbReference type="Proteomes" id="UP001595764">
    <property type="component" value="Unassembled WGS sequence"/>
</dbReference>
<dbReference type="Pfam" id="PF01323">
    <property type="entry name" value="DSBA"/>
    <property type="match status" value="1"/>
</dbReference>
<accession>A0ABV7QFI2</accession>
<reference evidence="4" key="1">
    <citation type="journal article" date="2019" name="Int. J. Syst. Evol. Microbiol.">
        <title>The Global Catalogue of Microorganisms (GCM) 10K type strain sequencing project: providing services to taxonomists for standard genome sequencing and annotation.</title>
        <authorList>
            <consortium name="The Broad Institute Genomics Platform"/>
            <consortium name="The Broad Institute Genome Sequencing Center for Infectious Disease"/>
            <person name="Wu L."/>
            <person name="Ma J."/>
        </authorList>
    </citation>
    <scope>NUCLEOTIDE SEQUENCE [LARGE SCALE GENOMIC DNA]</scope>
    <source>
        <strain evidence="4">CGMCC 4.7682</strain>
    </source>
</reference>
<evidence type="ECO:0000313" key="3">
    <source>
        <dbReference type="EMBL" id="MFC3510929.1"/>
    </source>
</evidence>
<feature type="region of interest" description="Disordered" evidence="1">
    <location>
        <begin position="169"/>
        <end position="214"/>
    </location>
</feature>
<dbReference type="SUPFAM" id="SSF52833">
    <property type="entry name" value="Thioredoxin-like"/>
    <property type="match status" value="1"/>
</dbReference>
<dbReference type="InterPro" id="IPR036249">
    <property type="entry name" value="Thioredoxin-like_sf"/>
</dbReference>
<evidence type="ECO:0000259" key="2">
    <source>
        <dbReference type="Pfam" id="PF01323"/>
    </source>
</evidence>
<proteinExistence type="predicted"/>
<feature type="domain" description="DSBA-like thioredoxin" evidence="2">
    <location>
        <begin position="41"/>
        <end position="166"/>
    </location>
</feature>
<sequence>MTSSPLDEVHCKHRPDGGGCPGEVAAVEWGISEAEWGHRRDRIEQAGRADGLTIRMDTAWALDSRPAHRVLKLAVARGLAETLAWEAMFAAHLRDNLDLAEWNVLADLKTGLERDEVLALGENEDCAAEVLADHEEGQSRGIHSVPTVVHGDRLLAGARSVAELTEFVRSAAKAKSTERPSRGGRRTRSRQGGAEDELNRWTGSSGRRYGSPRP</sequence>
<gene>
    <name evidence="3" type="ORF">ACFORO_12200</name>
</gene>
<comment type="caution">
    <text evidence="3">The sequence shown here is derived from an EMBL/GenBank/DDBJ whole genome shotgun (WGS) entry which is preliminary data.</text>
</comment>
<dbReference type="Gene3D" id="3.40.30.10">
    <property type="entry name" value="Glutaredoxin"/>
    <property type="match status" value="1"/>
</dbReference>
<dbReference type="EMBL" id="JBHRWI010000016">
    <property type="protein sequence ID" value="MFC3510929.1"/>
    <property type="molecule type" value="Genomic_DNA"/>
</dbReference>